<feature type="region of interest" description="Disordered" evidence="1">
    <location>
        <begin position="1"/>
        <end position="35"/>
    </location>
</feature>
<dbReference type="InterPro" id="IPR021833">
    <property type="entry name" value="DUF3425"/>
</dbReference>
<feature type="region of interest" description="Disordered" evidence="1">
    <location>
        <begin position="55"/>
        <end position="106"/>
    </location>
</feature>
<evidence type="ECO:0008006" key="4">
    <source>
        <dbReference type="Google" id="ProtNLM"/>
    </source>
</evidence>
<evidence type="ECO:0000313" key="2">
    <source>
        <dbReference type="EMBL" id="KAK0388558.1"/>
    </source>
</evidence>
<accession>A0AA39GKY7</accession>
<dbReference type="Pfam" id="PF11905">
    <property type="entry name" value="DUF3425"/>
    <property type="match status" value="1"/>
</dbReference>
<sequence>MMTTSTARADGVPRTRQRIHKTPPPLDVPDIDEDAAERKRVLNVLAQRRYREKKRLARLKDKGPNDATARLDEGRANAESTSTSLSDTDTASPSIHGGDAAQSFPPPPITSSFADDIGEIVQMSGDVNTWDMGLANSICPLDMGTETLPDFGISASAEWLGTSSVEGTIQPSFLESWPPVLPSTSNTNTMSPSYSSSTTDEFADTYLLPVHELKLLKALLRIAGRVGCTDNLWALETLSSFNTNTAPPYDTLPEVWRPTAAQIMVPHHPLIDFLPWPSVRDRLLAIKSLPAEARPTSAGGDMWLLNFAYDLEDNSEGIRIYGGDPYDPESWEVGQKLFESWWFVFDRKVVERSNKWRELRGAPLLTAKSTTGGS</sequence>
<name>A0AA39GKY7_SARSR</name>
<keyword evidence="3" id="KW-1185">Reference proteome</keyword>
<feature type="compositionally biased region" description="Basic and acidic residues" evidence="1">
    <location>
        <begin position="58"/>
        <end position="76"/>
    </location>
</feature>
<dbReference type="CDD" id="cd14688">
    <property type="entry name" value="bZIP_YAP"/>
    <property type="match status" value="1"/>
</dbReference>
<proteinExistence type="predicted"/>
<dbReference type="AlphaFoldDB" id="A0AA39GKY7"/>
<dbReference type="PANTHER" id="PTHR38116">
    <property type="entry name" value="CHROMOSOME 7, WHOLE GENOME SHOTGUN SEQUENCE"/>
    <property type="match status" value="1"/>
</dbReference>
<dbReference type="Proteomes" id="UP001175261">
    <property type="component" value="Unassembled WGS sequence"/>
</dbReference>
<dbReference type="EMBL" id="JAPDFR010000003">
    <property type="protein sequence ID" value="KAK0388558.1"/>
    <property type="molecule type" value="Genomic_DNA"/>
</dbReference>
<feature type="compositionally biased region" description="Low complexity" evidence="1">
    <location>
        <begin position="80"/>
        <end position="94"/>
    </location>
</feature>
<evidence type="ECO:0000256" key="1">
    <source>
        <dbReference type="SAM" id="MobiDB-lite"/>
    </source>
</evidence>
<protein>
    <recommendedName>
        <fullName evidence="4">BZIP domain-containing protein</fullName>
    </recommendedName>
</protein>
<evidence type="ECO:0000313" key="3">
    <source>
        <dbReference type="Proteomes" id="UP001175261"/>
    </source>
</evidence>
<reference evidence="2" key="1">
    <citation type="submission" date="2022-10" db="EMBL/GenBank/DDBJ databases">
        <title>Determination and structural analysis of whole genome sequence of Sarocladium strictum F4-1.</title>
        <authorList>
            <person name="Hu L."/>
            <person name="Jiang Y."/>
        </authorList>
    </citation>
    <scope>NUCLEOTIDE SEQUENCE</scope>
    <source>
        <strain evidence="2">F4-1</strain>
    </source>
</reference>
<comment type="caution">
    <text evidence="2">The sequence shown here is derived from an EMBL/GenBank/DDBJ whole genome shotgun (WGS) entry which is preliminary data.</text>
</comment>
<dbReference type="PANTHER" id="PTHR38116:SF9">
    <property type="entry name" value="BZIP DOMAIN-CONTAINING PROTEIN"/>
    <property type="match status" value="1"/>
</dbReference>
<gene>
    <name evidence="2" type="ORF">NLU13_4801</name>
</gene>
<organism evidence="2 3">
    <name type="scientific">Sarocladium strictum</name>
    <name type="common">Black bundle disease fungus</name>
    <name type="synonym">Acremonium strictum</name>
    <dbReference type="NCBI Taxonomy" id="5046"/>
    <lineage>
        <taxon>Eukaryota</taxon>
        <taxon>Fungi</taxon>
        <taxon>Dikarya</taxon>
        <taxon>Ascomycota</taxon>
        <taxon>Pezizomycotina</taxon>
        <taxon>Sordariomycetes</taxon>
        <taxon>Hypocreomycetidae</taxon>
        <taxon>Hypocreales</taxon>
        <taxon>Sarocladiaceae</taxon>
        <taxon>Sarocladium</taxon>
    </lineage>
</organism>